<evidence type="ECO:0000256" key="2">
    <source>
        <dbReference type="ARBA" id="ARBA00022475"/>
    </source>
</evidence>
<evidence type="ECO:0000256" key="1">
    <source>
        <dbReference type="ARBA" id="ARBA00004651"/>
    </source>
</evidence>
<reference evidence="7 8" key="1">
    <citation type="submission" date="2019-06" db="EMBL/GenBank/DDBJ databases">
        <authorList>
            <person name="Li J."/>
        </authorList>
    </citation>
    <scope>NUCLEOTIDE SEQUENCE [LARGE SCALE GENOMIC DNA]</scope>
    <source>
        <strain evidence="7 8">LMG 28165</strain>
    </source>
</reference>
<dbReference type="OrthoDB" id="9784202at2"/>
<dbReference type="Pfam" id="PF01810">
    <property type="entry name" value="LysE"/>
    <property type="match status" value="1"/>
</dbReference>
<evidence type="ECO:0000256" key="6">
    <source>
        <dbReference type="SAM" id="Phobius"/>
    </source>
</evidence>
<dbReference type="PANTHER" id="PTHR30086:SF17">
    <property type="entry name" value="LYSE FAMILY TRANSLOCATOR"/>
    <property type="match status" value="1"/>
</dbReference>
<feature type="transmembrane region" description="Helical" evidence="6">
    <location>
        <begin position="145"/>
        <end position="169"/>
    </location>
</feature>
<evidence type="ECO:0000256" key="4">
    <source>
        <dbReference type="ARBA" id="ARBA00022989"/>
    </source>
</evidence>
<feature type="transmembrane region" description="Helical" evidence="6">
    <location>
        <begin position="70"/>
        <end position="90"/>
    </location>
</feature>
<accession>A0A5C4U2G9</accession>
<dbReference type="AlphaFoldDB" id="A0A5C4U2G9"/>
<dbReference type="GO" id="GO:0015171">
    <property type="term" value="F:amino acid transmembrane transporter activity"/>
    <property type="evidence" value="ECO:0007669"/>
    <property type="project" value="TreeGrafter"/>
</dbReference>
<dbReference type="GO" id="GO:0005886">
    <property type="term" value="C:plasma membrane"/>
    <property type="evidence" value="ECO:0007669"/>
    <property type="project" value="UniProtKB-SubCell"/>
</dbReference>
<dbReference type="EMBL" id="VDHJ01000009">
    <property type="protein sequence ID" value="TNL96781.1"/>
    <property type="molecule type" value="Genomic_DNA"/>
</dbReference>
<dbReference type="PANTHER" id="PTHR30086">
    <property type="entry name" value="ARGININE EXPORTER PROTEIN ARGO"/>
    <property type="match status" value="1"/>
</dbReference>
<gene>
    <name evidence="7" type="ORF">FHE74_07090</name>
</gene>
<dbReference type="Proteomes" id="UP000312032">
    <property type="component" value="Unassembled WGS sequence"/>
</dbReference>
<name>A0A5C4U2G9_9CORY</name>
<dbReference type="RefSeq" id="WP_139465810.1">
    <property type="nucleotide sequence ID" value="NZ_VDHJ01000009.1"/>
</dbReference>
<organism evidence="7 8">
    <name type="scientific">Corynebacterium tapiri</name>
    <dbReference type="NCBI Taxonomy" id="1448266"/>
    <lineage>
        <taxon>Bacteria</taxon>
        <taxon>Bacillati</taxon>
        <taxon>Actinomycetota</taxon>
        <taxon>Actinomycetes</taxon>
        <taxon>Mycobacteriales</taxon>
        <taxon>Corynebacteriaceae</taxon>
        <taxon>Corynebacterium</taxon>
    </lineage>
</organism>
<evidence type="ECO:0000313" key="8">
    <source>
        <dbReference type="Proteomes" id="UP000312032"/>
    </source>
</evidence>
<sequence length="207" mass="21443">MSVASLGALIVTWLAALASPGPDLVQIVRVGSRSQRAGLACAVGIMTGNFGWAVLSLAGLAALMKTYPPLLGALQLCGGAYLMWLGWASIRASGAAPETRSEAISVSPGKAWRIGLSTNLANPKAILFFGAIFAQFVQPGMGWQWSAVVLVILVSIGLAWFCGVAMAVGSMASFLARHARVIDTVTGLLFLALGVWMLVSGARVLLG</sequence>
<evidence type="ECO:0000256" key="3">
    <source>
        <dbReference type="ARBA" id="ARBA00022692"/>
    </source>
</evidence>
<comment type="subcellular location">
    <subcellularLocation>
        <location evidence="1">Cell membrane</location>
        <topology evidence="1">Multi-pass membrane protein</topology>
    </subcellularLocation>
</comment>
<protein>
    <submittedName>
        <fullName evidence="7">LysE family translocator</fullName>
    </submittedName>
</protein>
<keyword evidence="5 6" id="KW-0472">Membrane</keyword>
<proteinExistence type="predicted"/>
<keyword evidence="8" id="KW-1185">Reference proteome</keyword>
<keyword evidence="3 6" id="KW-0812">Transmembrane</keyword>
<feature type="transmembrane region" description="Helical" evidence="6">
    <location>
        <begin position="181"/>
        <end position="199"/>
    </location>
</feature>
<keyword evidence="2" id="KW-1003">Cell membrane</keyword>
<keyword evidence="4 6" id="KW-1133">Transmembrane helix</keyword>
<comment type="caution">
    <text evidence="7">The sequence shown here is derived from an EMBL/GenBank/DDBJ whole genome shotgun (WGS) entry which is preliminary data.</text>
</comment>
<evidence type="ECO:0000256" key="5">
    <source>
        <dbReference type="ARBA" id="ARBA00023136"/>
    </source>
</evidence>
<evidence type="ECO:0000313" key="7">
    <source>
        <dbReference type="EMBL" id="TNL96781.1"/>
    </source>
</evidence>
<dbReference type="InterPro" id="IPR001123">
    <property type="entry name" value="LeuE-type"/>
</dbReference>
<feature type="transmembrane region" description="Helical" evidence="6">
    <location>
        <begin position="37"/>
        <end position="63"/>
    </location>
</feature>